<organism evidence="1 2">
    <name type="scientific">Dermacoccus abyssi</name>
    <dbReference type="NCBI Taxonomy" id="322596"/>
    <lineage>
        <taxon>Bacteria</taxon>
        <taxon>Bacillati</taxon>
        <taxon>Actinomycetota</taxon>
        <taxon>Actinomycetes</taxon>
        <taxon>Micrococcales</taxon>
        <taxon>Dermacoccaceae</taxon>
        <taxon>Dermacoccus</taxon>
    </lineage>
</organism>
<dbReference type="Proteomes" id="UP000285376">
    <property type="component" value="Unassembled WGS sequence"/>
</dbReference>
<sequence length="154" mass="17346">MRLAWPPGVRSTRDGAAMWVTPDVARADPGLREMLASLPPAVRADLRAQIKRKRDRALEGTLQFCPCGPSQRGCAHDVKQSVRRPLVLEMRWKNVIDEDGAHLAARLYFTEPEHLDELTFLTFRAKYPDTAGWRAAQNGHMDEAEAVRLAHFSS</sequence>
<reference evidence="1 2" key="1">
    <citation type="submission" date="2018-08" db="EMBL/GenBank/DDBJ databases">
        <title>Whole genome sequence analysis of Dermacoccus abyssi bacteria isolated from Deep Mariana trench Micromonospora spp reveals genes involved in the environmental adaptation and production of secondary metabolites.</title>
        <authorList>
            <person name="Abdel-Mageed W.M."/>
            <person name="Lehri B."/>
            <person name="Nouioui I."/>
            <person name="Goodfellow I."/>
            <person name="Jaspars M."/>
            <person name="Karlyshev A."/>
        </authorList>
    </citation>
    <scope>NUCLEOTIDE SEQUENCE [LARGE SCALE GENOMIC DNA]</scope>
    <source>
        <strain evidence="1 2">MT1.1</strain>
    </source>
</reference>
<dbReference type="RefSeq" id="WP_074039598.1">
    <property type="nucleotide sequence ID" value="NZ_CBCRVH010000011.1"/>
</dbReference>
<accession>A0A417Z3B6</accession>
<evidence type="ECO:0000313" key="1">
    <source>
        <dbReference type="EMBL" id="RHW45168.1"/>
    </source>
</evidence>
<dbReference type="EMBL" id="QWLM01000011">
    <property type="protein sequence ID" value="RHW45168.1"/>
    <property type="molecule type" value="Genomic_DNA"/>
</dbReference>
<dbReference type="AlphaFoldDB" id="A0A417Z3B6"/>
<evidence type="ECO:0000313" key="2">
    <source>
        <dbReference type="Proteomes" id="UP000285376"/>
    </source>
</evidence>
<name>A0A417Z3B6_9MICO</name>
<comment type="caution">
    <text evidence="1">The sequence shown here is derived from an EMBL/GenBank/DDBJ whole genome shotgun (WGS) entry which is preliminary data.</text>
</comment>
<gene>
    <name evidence="1" type="ORF">D1832_09955</name>
</gene>
<proteinExistence type="predicted"/>
<protein>
    <submittedName>
        <fullName evidence="1">Uncharacterized protein</fullName>
    </submittedName>
</protein>